<organism evidence="1">
    <name type="scientific">uncultured Caudovirales phage</name>
    <dbReference type="NCBI Taxonomy" id="2100421"/>
    <lineage>
        <taxon>Viruses</taxon>
        <taxon>Duplodnaviria</taxon>
        <taxon>Heunggongvirae</taxon>
        <taxon>Uroviricota</taxon>
        <taxon>Caudoviricetes</taxon>
        <taxon>Peduoviridae</taxon>
        <taxon>Maltschvirus</taxon>
        <taxon>Maltschvirus maltsch</taxon>
    </lineage>
</organism>
<proteinExistence type="predicted"/>
<sequence>MSSIFRNDSSRGEENSRRIYDDVYLYESNREPCIICGHETGDCTGDSGPPKKMAWLGYTESLIDSQTFLIEEDIYEERQITPFNKIKVLVHRKGKSITLREAEKLGLWQQEKN</sequence>
<reference evidence="1" key="1">
    <citation type="submission" date="2020-04" db="EMBL/GenBank/DDBJ databases">
        <authorList>
            <person name="Chiriac C."/>
            <person name="Salcher M."/>
            <person name="Ghai R."/>
            <person name="Kavagutti S V."/>
        </authorList>
    </citation>
    <scope>NUCLEOTIDE SEQUENCE</scope>
</reference>
<gene>
    <name evidence="1" type="ORF">UFOVP658_98</name>
</gene>
<protein>
    <submittedName>
        <fullName evidence="1">Uncharacterized protein</fullName>
    </submittedName>
</protein>
<accession>A0A6J5NDD4</accession>
<evidence type="ECO:0000313" key="1">
    <source>
        <dbReference type="EMBL" id="CAB4156662.1"/>
    </source>
</evidence>
<dbReference type="EMBL" id="LR796639">
    <property type="protein sequence ID" value="CAB4156662.1"/>
    <property type="molecule type" value="Genomic_DNA"/>
</dbReference>
<name>A0A6J5NDD4_9CAUD</name>